<dbReference type="InterPro" id="IPR051534">
    <property type="entry name" value="CBASS_pafABC_assoc_protein"/>
</dbReference>
<protein>
    <submittedName>
        <fullName evidence="5">WYL domain-containing protein</fullName>
    </submittedName>
</protein>
<dbReference type="PIRSF" id="PIRSF016838">
    <property type="entry name" value="PafC"/>
    <property type="match status" value="1"/>
</dbReference>
<evidence type="ECO:0000313" key="5">
    <source>
        <dbReference type="EMBL" id="GAA4432263.1"/>
    </source>
</evidence>
<feature type="domain" description="HTH deoR-type" evidence="4">
    <location>
        <begin position="2"/>
        <end position="67"/>
    </location>
</feature>
<feature type="region of interest" description="Disordered" evidence="3">
    <location>
        <begin position="190"/>
        <end position="221"/>
    </location>
</feature>
<comment type="caution">
    <text evidence="5">The sequence shown here is derived from an EMBL/GenBank/DDBJ whole genome shotgun (WGS) entry which is preliminary data.</text>
</comment>
<dbReference type="InterPro" id="IPR036390">
    <property type="entry name" value="WH_DNA-bd_sf"/>
</dbReference>
<keyword evidence="6" id="KW-1185">Reference proteome</keyword>
<evidence type="ECO:0000313" key="6">
    <source>
        <dbReference type="Proteomes" id="UP001500622"/>
    </source>
</evidence>
<dbReference type="RefSeq" id="WP_345218441.1">
    <property type="nucleotide sequence ID" value="NZ_BAABGN010000013.1"/>
</dbReference>
<dbReference type="Proteomes" id="UP001500622">
    <property type="component" value="Unassembled WGS sequence"/>
</dbReference>
<dbReference type="InterPro" id="IPR028349">
    <property type="entry name" value="PafC-like"/>
</dbReference>
<keyword evidence="1" id="KW-0805">Transcription regulation</keyword>
<evidence type="ECO:0000256" key="2">
    <source>
        <dbReference type="ARBA" id="ARBA00023163"/>
    </source>
</evidence>
<dbReference type="PROSITE" id="PS52050">
    <property type="entry name" value="WYL"/>
    <property type="match status" value="1"/>
</dbReference>
<dbReference type="PANTHER" id="PTHR34580">
    <property type="match status" value="1"/>
</dbReference>
<sequence>MRAERMVATLLLMQSRGRVTARELAAELEVSVATARRDLEALAGAGIPVYPQPGRGGGWSLVGGARTNLSGLTSEESRALFLLLGPAASTSPQVSSAIRKLLRALPGTFQADAQAAAAAVRVDDAGWGELKPGRPTGVETVERAIVDRTKVTLDYTNRTGRSSRVTVSPLRLVDKDETWYLLALRDRDGGDPGARGTGRRGGRGGAHGRGTRGSAPGERSLRTYRMDRVGAVEPSGESAEVPADLDLDAEWQRVVDHSERHRSLVTATVTVDPRHVWILRDNFGRHLHELGPADDGAHVVVRVAAHTPRSVAEQLAGWGAAIEVLEPDSVRTELARIGAELTARYGEPG</sequence>
<keyword evidence="2" id="KW-0804">Transcription</keyword>
<dbReference type="PANTHER" id="PTHR34580:SF1">
    <property type="entry name" value="PROTEIN PAFC"/>
    <property type="match status" value="1"/>
</dbReference>
<evidence type="ECO:0000256" key="3">
    <source>
        <dbReference type="SAM" id="MobiDB-lite"/>
    </source>
</evidence>
<dbReference type="PROSITE" id="PS51000">
    <property type="entry name" value="HTH_DEOR_2"/>
    <property type="match status" value="1"/>
</dbReference>
<organism evidence="5 6">
    <name type="scientific">Georgenia halophila</name>
    <dbReference type="NCBI Taxonomy" id="620889"/>
    <lineage>
        <taxon>Bacteria</taxon>
        <taxon>Bacillati</taxon>
        <taxon>Actinomycetota</taxon>
        <taxon>Actinomycetes</taxon>
        <taxon>Micrococcales</taxon>
        <taxon>Bogoriellaceae</taxon>
        <taxon>Georgenia</taxon>
    </lineage>
</organism>
<evidence type="ECO:0000259" key="4">
    <source>
        <dbReference type="PROSITE" id="PS51000"/>
    </source>
</evidence>
<dbReference type="EMBL" id="BAABGN010000013">
    <property type="protein sequence ID" value="GAA4432263.1"/>
    <property type="molecule type" value="Genomic_DNA"/>
</dbReference>
<gene>
    <name evidence="5" type="ORF">GCM10023169_37840</name>
</gene>
<dbReference type="InterPro" id="IPR057727">
    <property type="entry name" value="WCX_dom"/>
</dbReference>
<reference evidence="6" key="1">
    <citation type="journal article" date="2019" name="Int. J. Syst. Evol. Microbiol.">
        <title>The Global Catalogue of Microorganisms (GCM) 10K type strain sequencing project: providing services to taxonomists for standard genome sequencing and annotation.</title>
        <authorList>
            <consortium name="The Broad Institute Genomics Platform"/>
            <consortium name="The Broad Institute Genome Sequencing Center for Infectious Disease"/>
            <person name="Wu L."/>
            <person name="Ma J."/>
        </authorList>
    </citation>
    <scope>NUCLEOTIDE SEQUENCE [LARGE SCALE GENOMIC DNA]</scope>
    <source>
        <strain evidence="6">JCM 17810</strain>
    </source>
</reference>
<dbReference type="InterPro" id="IPR036388">
    <property type="entry name" value="WH-like_DNA-bd_sf"/>
</dbReference>
<dbReference type="SUPFAM" id="SSF46785">
    <property type="entry name" value="Winged helix' DNA-binding domain"/>
    <property type="match status" value="1"/>
</dbReference>
<accession>A0ABP8LLZ5</accession>
<name>A0ABP8LLZ5_9MICO</name>
<dbReference type="Pfam" id="PF25583">
    <property type="entry name" value="WCX"/>
    <property type="match status" value="1"/>
</dbReference>
<dbReference type="InterPro" id="IPR001034">
    <property type="entry name" value="DeoR_HTH"/>
</dbReference>
<evidence type="ECO:0000256" key="1">
    <source>
        <dbReference type="ARBA" id="ARBA00023015"/>
    </source>
</evidence>
<dbReference type="Pfam" id="PF08279">
    <property type="entry name" value="HTH_11"/>
    <property type="match status" value="1"/>
</dbReference>
<dbReference type="Gene3D" id="1.10.10.10">
    <property type="entry name" value="Winged helix-like DNA-binding domain superfamily/Winged helix DNA-binding domain"/>
    <property type="match status" value="1"/>
</dbReference>
<dbReference type="InterPro" id="IPR026881">
    <property type="entry name" value="WYL_dom"/>
</dbReference>
<dbReference type="Pfam" id="PF13280">
    <property type="entry name" value="WYL"/>
    <property type="match status" value="1"/>
</dbReference>
<dbReference type="InterPro" id="IPR013196">
    <property type="entry name" value="HTH_11"/>
</dbReference>
<proteinExistence type="predicted"/>